<sequence>MWIVIMDNLKGRFPEGFFLNALNNFLKFIEETTDVEAFILSEEKIISVKIEAHRELKILEKNPSDALTDGVVVSFTRSAVEKIINNEDLRIEFLNILKRLKKMPH</sequence>
<organism evidence="1">
    <name type="scientific">marine sediment metagenome</name>
    <dbReference type="NCBI Taxonomy" id="412755"/>
    <lineage>
        <taxon>unclassified sequences</taxon>
        <taxon>metagenomes</taxon>
        <taxon>ecological metagenomes</taxon>
    </lineage>
</organism>
<gene>
    <name evidence="1" type="ORF">LCGC14_1096220</name>
</gene>
<comment type="caution">
    <text evidence="1">The sequence shown here is derived from an EMBL/GenBank/DDBJ whole genome shotgun (WGS) entry which is preliminary data.</text>
</comment>
<protein>
    <submittedName>
        <fullName evidence="1">Uncharacterized protein</fullName>
    </submittedName>
</protein>
<proteinExistence type="predicted"/>
<reference evidence="1" key="1">
    <citation type="journal article" date="2015" name="Nature">
        <title>Complex archaea that bridge the gap between prokaryotes and eukaryotes.</title>
        <authorList>
            <person name="Spang A."/>
            <person name="Saw J.H."/>
            <person name="Jorgensen S.L."/>
            <person name="Zaremba-Niedzwiedzka K."/>
            <person name="Martijn J."/>
            <person name="Lind A.E."/>
            <person name="van Eijk R."/>
            <person name="Schleper C."/>
            <person name="Guy L."/>
            <person name="Ettema T.J."/>
        </authorList>
    </citation>
    <scope>NUCLEOTIDE SEQUENCE</scope>
</reference>
<accession>A0A0F9MYL9</accession>
<dbReference type="AlphaFoldDB" id="A0A0F9MYL9"/>
<dbReference type="EMBL" id="LAZR01004906">
    <property type="protein sequence ID" value="KKN04557.1"/>
    <property type="molecule type" value="Genomic_DNA"/>
</dbReference>
<evidence type="ECO:0000313" key="1">
    <source>
        <dbReference type="EMBL" id="KKN04557.1"/>
    </source>
</evidence>
<name>A0A0F9MYL9_9ZZZZ</name>